<reference evidence="1" key="2">
    <citation type="submission" date="2025-09" db="UniProtKB">
        <authorList>
            <consortium name="EnsemblPlants"/>
        </authorList>
    </citation>
    <scope>IDENTIFICATION</scope>
</reference>
<keyword evidence="2" id="KW-1185">Reference proteome</keyword>
<reference evidence="1" key="1">
    <citation type="submission" date="2021-05" db="EMBL/GenBank/DDBJ databases">
        <authorList>
            <person name="Scholz U."/>
            <person name="Mascher M."/>
            <person name="Fiebig A."/>
        </authorList>
    </citation>
    <scope>NUCLEOTIDE SEQUENCE [LARGE SCALE GENOMIC DNA]</scope>
</reference>
<organism evidence="1 2">
    <name type="scientific">Avena sativa</name>
    <name type="common">Oat</name>
    <dbReference type="NCBI Taxonomy" id="4498"/>
    <lineage>
        <taxon>Eukaryota</taxon>
        <taxon>Viridiplantae</taxon>
        <taxon>Streptophyta</taxon>
        <taxon>Embryophyta</taxon>
        <taxon>Tracheophyta</taxon>
        <taxon>Spermatophyta</taxon>
        <taxon>Magnoliopsida</taxon>
        <taxon>Liliopsida</taxon>
        <taxon>Poales</taxon>
        <taxon>Poaceae</taxon>
        <taxon>BOP clade</taxon>
        <taxon>Pooideae</taxon>
        <taxon>Poodae</taxon>
        <taxon>Poeae</taxon>
        <taxon>Poeae Chloroplast Group 1 (Aveneae type)</taxon>
        <taxon>Aveninae</taxon>
        <taxon>Avena</taxon>
    </lineage>
</organism>
<protein>
    <submittedName>
        <fullName evidence="1">Uncharacterized protein</fullName>
    </submittedName>
</protein>
<accession>A0ACD6A012</accession>
<proteinExistence type="predicted"/>
<evidence type="ECO:0000313" key="2">
    <source>
        <dbReference type="Proteomes" id="UP001732700"/>
    </source>
</evidence>
<sequence>MIHMSKQAISLEGQGDGHKGKESMGRTMYVATKIPSDDKITSKKRAAEKWLKNSLLVGRGPQMNELRGYIAKTYANYPSVLSLWGIPGVGKSNLVKSLYHDEVLHGKNFDNYYWVDLSHPLNLRDFYSSLPPDFHPQDQCLIVLDDVRSKEDWDLIHPSLVYKNSRSIIIVITTEASIARYCANNEDLVYNVKALEATASFNLIKMKVLSPLVDKQDVELEELILKCGGFPQLIVATSDILARRTDKLMDNVCSLNRRFIHHLDTSTEFRSIEGLFGCMNSILLNPPAFLKPCIFYLSIFPQGQVMRRRRLVRRWVAEGYSMGSMGRDAEEIGEKLYSELLELSIFQQVPQLVDTRVLNGTKMVFYRVNGFIREYIISRRMEENLVYELGGSCPLTNQSKGRHLVILKDWERDAEVFQNLGFSRLRSLTVFGKWEPFLVSETMALLRVLDLEDASGVTDDDLENMVKILQHLKFLSLRGCPEIHHLPNSLGDHLRQLQTLDVMDTSIVNLPKSITKLHNLGYIRAGTTTSRRAFSASSLPKLCRNKRSQLVGVVVPAGIEKLTMLHTLGVVNIAASGGEAIMKELKEMTQLRLRKLGVSGINKHNSKEFLSVMSGHCHLESLSVRLDEDNQSCFDDIPLPWEKLHSLKLYGLGDKLPLSRNKLAQLRKLDLEMNTLMQDDIQFLAELSNLCVLRVGVKQPSLRFYAELNGNQVKSYEKVKILEISCRNSSLHVTFGSEAMKNLEVLNLDCSSGSSSYLLSGLNYQCDLKEVMLKGTDDETIKAALHKQLLKHPNKPLVKLLKPTRSS</sequence>
<dbReference type="Proteomes" id="UP001732700">
    <property type="component" value="Chromosome 7C"/>
</dbReference>
<name>A0ACD6A012_AVESA</name>
<dbReference type="EnsemblPlants" id="AVESA.00010b.r2.7CG0655890.1">
    <property type="protein sequence ID" value="AVESA.00010b.r2.7CG0655890.1.CDS"/>
    <property type="gene ID" value="AVESA.00010b.r2.7CG0655890"/>
</dbReference>
<evidence type="ECO:0000313" key="1">
    <source>
        <dbReference type="EnsemblPlants" id="AVESA.00010b.r2.7CG0655890.1.CDS"/>
    </source>
</evidence>